<evidence type="ECO:0000313" key="1">
    <source>
        <dbReference type="EMBL" id="HGI29945.1"/>
    </source>
</evidence>
<gene>
    <name evidence="1" type="ORF">ENV30_01340</name>
</gene>
<accession>A0A7V3YF44</accession>
<comment type="caution">
    <text evidence="1">The sequence shown here is derived from an EMBL/GenBank/DDBJ whole genome shotgun (WGS) entry which is preliminary data.</text>
</comment>
<evidence type="ECO:0008006" key="2">
    <source>
        <dbReference type="Google" id="ProtNLM"/>
    </source>
</evidence>
<proteinExistence type="predicted"/>
<reference evidence="1" key="1">
    <citation type="journal article" date="2020" name="mSystems">
        <title>Genome- and Community-Level Interaction Insights into Carbon Utilization and Element Cycling Functions of Hydrothermarchaeota in Hydrothermal Sediment.</title>
        <authorList>
            <person name="Zhou Z."/>
            <person name="Liu Y."/>
            <person name="Xu W."/>
            <person name="Pan J."/>
            <person name="Luo Z.H."/>
            <person name="Li M."/>
        </authorList>
    </citation>
    <scope>NUCLEOTIDE SEQUENCE [LARGE SCALE GENOMIC DNA]</scope>
    <source>
        <strain evidence="1">SpSt-747</strain>
    </source>
</reference>
<sequence length="130" mass="14093">MKGTRILEADLAGIEFVLEGPPQKATFHPRAVVRFQNTGNAHLQPSCSITLVRVQEETPAEGAIAVKPGSSLTLVSKESPDLVLPGGEGMLVLESQNTLEPGKYALTLVMVHQGKEILRREETLELRPGR</sequence>
<dbReference type="AlphaFoldDB" id="A0A7V3YF44"/>
<organism evidence="1">
    <name type="scientific">Candidatus Caldatribacterium californiense</name>
    <dbReference type="NCBI Taxonomy" id="1454726"/>
    <lineage>
        <taxon>Bacteria</taxon>
        <taxon>Pseudomonadati</taxon>
        <taxon>Atribacterota</taxon>
        <taxon>Atribacteria</taxon>
        <taxon>Atribacterales</taxon>
        <taxon>Candidatus Caldatribacteriaceae</taxon>
        <taxon>Candidatus Caldatribacterium</taxon>
    </lineage>
</organism>
<name>A0A7V3YF44_9BACT</name>
<dbReference type="EMBL" id="DTFV01000024">
    <property type="protein sequence ID" value="HGI29945.1"/>
    <property type="molecule type" value="Genomic_DNA"/>
</dbReference>
<protein>
    <recommendedName>
        <fullName evidence="2">DUF1573 domain-containing protein</fullName>
    </recommendedName>
</protein>